<keyword evidence="3" id="KW-1133">Transmembrane helix</keyword>
<dbReference type="InterPro" id="IPR051601">
    <property type="entry name" value="Serine_prot/Carboxylest_S33"/>
</dbReference>
<reference evidence="6" key="1">
    <citation type="journal article" date="2020" name="BMC Genomics">
        <title>Correction to: Identification and distribution of gene clusters required for synthesis of sphingolipid metabolism inhibitors in diverse species of the filamentous fungus Fusarium.</title>
        <authorList>
            <person name="Kim H.S."/>
            <person name="Lohmar J.M."/>
            <person name="Busman M."/>
            <person name="Brown D.W."/>
            <person name="Naumann T.A."/>
            <person name="Divon H.H."/>
            <person name="Lysoe E."/>
            <person name="Uhlig S."/>
            <person name="Proctor R.H."/>
        </authorList>
    </citation>
    <scope>NUCLEOTIDE SEQUENCE</scope>
    <source>
        <strain evidence="6">NRRL 20472</strain>
    </source>
</reference>
<comment type="caution">
    <text evidence="6">The sequence shown here is derived from an EMBL/GenBank/DDBJ whole genome shotgun (WGS) entry which is preliminary data.</text>
</comment>
<dbReference type="SUPFAM" id="SSF53474">
    <property type="entry name" value="alpha/beta-Hydrolases"/>
    <property type="match status" value="1"/>
</dbReference>
<evidence type="ECO:0008006" key="8">
    <source>
        <dbReference type="Google" id="ProtNLM"/>
    </source>
</evidence>
<feature type="transmembrane region" description="Helical" evidence="3">
    <location>
        <begin position="39"/>
        <end position="62"/>
    </location>
</feature>
<evidence type="ECO:0000259" key="5">
    <source>
        <dbReference type="Pfam" id="PF08386"/>
    </source>
</evidence>
<proteinExistence type="inferred from homology"/>
<dbReference type="Proteomes" id="UP000622797">
    <property type="component" value="Unassembled WGS sequence"/>
</dbReference>
<protein>
    <recommendedName>
        <fullName evidence="8">Hydrolase</fullName>
    </recommendedName>
</protein>
<dbReference type="InterPro" id="IPR029058">
    <property type="entry name" value="AB_hydrolase_fold"/>
</dbReference>
<evidence type="ECO:0000256" key="2">
    <source>
        <dbReference type="ARBA" id="ARBA00022801"/>
    </source>
</evidence>
<evidence type="ECO:0000259" key="4">
    <source>
        <dbReference type="Pfam" id="PF00561"/>
    </source>
</evidence>
<dbReference type="PANTHER" id="PTHR43248:SF25">
    <property type="entry name" value="AB HYDROLASE-1 DOMAIN-CONTAINING PROTEIN-RELATED"/>
    <property type="match status" value="1"/>
</dbReference>
<comment type="similarity">
    <text evidence="1">Belongs to the peptidase S33 family.</text>
</comment>
<evidence type="ECO:0000256" key="1">
    <source>
        <dbReference type="ARBA" id="ARBA00010088"/>
    </source>
</evidence>
<organism evidence="6 7">
    <name type="scientific">Fusarium sarcochroum</name>
    <dbReference type="NCBI Taxonomy" id="1208366"/>
    <lineage>
        <taxon>Eukaryota</taxon>
        <taxon>Fungi</taxon>
        <taxon>Dikarya</taxon>
        <taxon>Ascomycota</taxon>
        <taxon>Pezizomycotina</taxon>
        <taxon>Sordariomycetes</taxon>
        <taxon>Hypocreomycetidae</taxon>
        <taxon>Hypocreales</taxon>
        <taxon>Nectriaceae</taxon>
        <taxon>Fusarium</taxon>
        <taxon>Fusarium lateritium species complex</taxon>
    </lineage>
</organism>
<dbReference type="PANTHER" id="PTHR43248">
    <property type="entry name" value="2-SUCCINYL-6-HYDROXY-2,4-CYCLOHEXADIENE-1-CARBOXYLATE SYNTHASE"/>
    <property type="match status" value="1"/>
</dbReference>
<dbReference type="InterPro" id="IPR000073">
    <property type="entry name" value="AB_hydrolase_1"/>
</dbReference>
<reference evidence="6" key="2">
    <citation type="submission" date="2020-05" db="EMBL/GenBank/DDBJ databases">
        <authorList>
            <person name="Kim H.-S."/>
            <person name="Proctor R.H."/>
            <person name="Brown D.W."/>
        </authorList>
    </citation>
    <scope>NUCLEOTIDE SEQUENCE</scope>
    <source>
        <strain evidence="6">NRRL 20472</strain>
    </source>
</reference>
<keyword evidence="3" id="KW-0472">Membrane</keyword>
<keyword evidence="2" id="KW-0378">Hydrolase</keyword>
<feature type="domain" description="Peptidase S33 tripeptidyl aminopeptidase-like C-terminal" evidence="5">
    <location>
        <begin position="480"/>
        <end position="580"/>
    </location>
</feature>
<accession>A0A8H4UBY9</accession>
<evidence type="ECO:0000313" key="7">
    <source>
        <dbReference type="Proteomes" id="UP000622797"/>
    </source>
</evidence>
<dbReference type="GO" id="GO:0016787">
    <property type="term" value="F:hydrolase activity"/>
    <property type="evidence" value="ECO:0007669"/>
    <property type="project" value="UniProtKB-KW"/>
</dbReference>
<dbReference type="Pfam" id="PF08386">
    <property type="entry name" value="Abhydrolase_4"/>
    <property type="match status" value="1"/>
</dbReference>
<sequence>MVRHSRAAKSIYLGAEAGLCKDSEFRSEDKRALLESQDLFIMFKFTAISSLLLLSPTLAIVLPRTDNVTALHWKPCDLDFPKSRQEQIKEPVDCATIKVPLDYTNPKSEKFDLQLVKVNATKQPAKASVIFNPGGPGSPGVEEVSVLGPMFRDILGGGFDIIGFDARGTGRTIPFSCAVEEDDSGSNSSSLSRRNPYSDLPPQLDVYSILKEQAWSNSEEYLKGCYKNHKDTGSFYSTTFIARDLLAIVNALNEDGLLRFWGRSYSTILGQTFAAMFPDRVGRLVLDSVVEPDSYYRGTWNTATRETEFALSHFFEQCVEVGAEICPLANFTGSNTTAKSLMSEFSNILQELKDDPKTVPVELYIPQLFWFTPGKQDLGLYIKALIQGALYSPAKYLILAQVLGPVLSRNYSSLIGPEVIESQAQRVKEAPKKLEKDGSPWQQGTDAFHAIACADSMLRANKPEDLYSVIQSQITQGSFSDAIDLKFTACAQWPFTAAESYDDGFDYITTKNPVLLVNGRFDPITPLSGAWDVSTRFNGSRLVVHEGAGHGFQNSPSECTFKAVREYFETGELPELGTVCKANKNAFVQAVSDAEEMINRALPGAEE</sequence>
<dbReference type="OrthoDB" id="425534at2759"/>
<dbReference type="EMBL" id="JABEXW010000023">
    <property type="protein sequence ID" value="KAF4973284.1"/>
    <property type="molecule type" value="Genomic_DNA"/>
</dbReference>
<gene>
    <name evidence="6" type="ORF">FSARC_359</name>
</gene>
<dbReference type="Pfam" id="PF00561">
    <property type="entry name" value="Abhydrolase_1"/>
    <property type="match status" value="1"/>
</dbReference>
<dbReference type="AlphaFoldDB" id="A0A8H4UBY9"/>
<name>A0A8H4UBY9_9HYPO</name>
<keyword evidence="7" id="KW-1185">Reference proteome</keyword>
<evidence type="ECO:0000256" key="3">
    <source>
        <dbReference type="SAM" id="Phobius"/>
    </source>
</evidence>
<dbReference type="InterPro" id="IPR013595">
    <property type="entry name" value="Pept_S33_TAP-like_C"/>
</dbReference>
<keyword evidence="3" id="KW-0812">Transmembrane</keyword>
<feature type="domain" description="AB hydrolase-1" evidence="4">
    <location>
        <begin position="129"/>
        <end position="308"/>
    </location>
</feature>
<evidence type="ECO:0000313" key="6">
    <source>
        <dbReference type="EMBL" id="KAF4973284.1"/>
    </source>
</evidence>
<dbReference type="Gene3D" id="3.40.50.1820">
    <property type="entry name" value="alpha/beta hydrolase"/>
    <property type="match status" value="1"/>
</dbReference>